<feature type="transmembrane region" description="Helical" evidence="7">
    <location>
        <begin position="174"/>
        <end position="196"/>
    </location>
</feature>
<evidence type="ECO:0000256" key="6">
    <source>
        <dbReference type="ARBA" id="ARBA00023136"/>
    </source>
</evidence>
<organism evidence="9 10">
    <name type="scientific">Pseudomonas indica</name>
    <dbReference type="NCBI Taxonomy" id="137658"/>
    <lineage>
        <taxon>Bacteria</taxon>
        <taxon>Pseudomonadati</taxon>
        <taxon>Pseudomonadota</taxon>
        <taxon>Gammaproteobacteria</taxon>
        <taxon>Pseudomonadales</taxon>
        <taxon>Pseudomonadaceae</taxon>
        <taxon>Pseudomonas</taxon>
    </lineage>
</organism>
<reference evidence="9 10" key="1">
    <citation type="submission" date="2016-10" db="EMBL/GenBank/DDBJ databases">
        <authorList>
            <person name="de Groot N.N."/>
        </authorList>
    </citation>
    <scope>NUCLEOTIDE SEQUENCE [LARGE SCALE GENOMIC DNA]</scope>
    <source>
        <strain evidence="9 10">JCM 21544</strain>
    </source>
</reference>
<evidence type="ECO:0000313" key="9">
    <source>
        <dbReference type="EMBL" id="SDJ45784.1"/>
    </source>
</evidence>
<accession>A0A1G8TWM2</accession>
<feature type="domain" description="Cytochrome C biogenesis protein transmembrane" evidence="8">
    <location>
        <begin position="8"/>
        <end position="226"/>
    </location>
</feature>
<keyword evidence="10" id="KW-1185">Reference proteome</keyword>
<dbReference type="PANTHER" id="PTHR31272:SF4">
    <property type="entry name" value="CYTOCHROME C-TYPE BIOGENESIS PROTEIN HI_1454-RELATED"/>
    <property type="match status" value="1"/>
</dbReference>
<name>A0A1G8TWM2_9PSED</name>
<dbReference type="Pfam" id="PF02683">
    <property type="entry name" value="DsbD_TM"/>
    <property type="match status" value="1"/>
</dbReference>
<dbReference type="PANTHER" id="PTHR31272">
    <property type="entry name" value="CYTOCHROME C-TYPE BIOGENESIS PROTEIN HI_1454-RELATED"/>
    <property type="match status" value="1"/>
</dbReference>
<comment type="subcellular location">
    <subcellularLocation>
        <location evidence="1">Membrane</location>
        <topology evidence="1">Multi-pass membrane protein</topology>
    </subcellularLocation>
</comment>
<proteinExistence type="inferred from homology"/>
<feature type="transmembrane region" description="Helical" evidence="7">
    <location>
        <begin position="208"/>
        <end position="227"/>
    </location>
</feature>
<feature type="transmembrane region" description="Helical" evidence="7">
    <location>
        <begin position="6"/>
        <end position="32"/>
    </location>
</feature>
<keyword evidence="3 7" id="KW-0812">Transmembrane</keyword>
<evidence type="ECO:0000256" key="1">
    <source>
        <dbReference type="ARBA" id="ARBA00004141"/>
    </source>
</evidence>
<comment type="similarity">
    <text evidence="2">Belongs to the DsbD family.</text>
</comment>
<feature type="transmembrane region" description="Helical" evidence="7">
    <location>
        <begin position="132"/>
        <end position="154"/>
    </location>
</feature>
<dbReference type="RefSeq" id="WP_084333496.1">
    <property type="nucleotide sequence ID" value="NZ_FNFD01000001.1"/>
</dbReference>
<protein>
    <submittedName>
        <fullName evidence="9">Cytochrome c-type biogenesis protein</fullName>
    </submittedName>
</protein>
<feature type="transmembrane region" description="Helical" evidence="7">
    <location>
        <begin position="93"/>
        <end position="111"/>
    </location>
</feature>
<dbReference type="AlphaFoldDB" id="A0A1G8TWM2"/>
<dbReference type="InterPro" id="IPR003834">
    <property type="entry name" value="Cyt_c_assmbl_TM_dom"/>
</dbReference>
<dbReference type="InterPro" id="IPR051790">
    <property type="entry name" value="Cytochrome_c-biogenesis_DsbD"/>
</dbReference>
<evidence type="ECO:0000256" key="7">
    <source>
        <dbReference type="SAM" id="Phobius"/>
    </source>
</evidence>
<evidence type="ECO:0000256" key="2">
    <source>
        <dbReference type="ARBA" id="ARBA00006143"/>
    </source>
</evidence>
<evidence type="ECO:0000313" key="10">
    <source>
        <dbReference type="Proteomes" id="UP000198706"/>
    </source>
</evidence>
<evidence type="ECO:0000256" key="5">
    <source>
        <dbReference type="ARBA" id="ARBA00022989"/>
    </source>
</evidence>
<evidence type="ECO:0000256" key="3">
    <source>
        <dbReference type="ARBA" id="ARBA00022692"/>
    </source>
</evidence>
<dbReference type="GO" id="GO:0017004">
    <property type="term" value="P:cytochrome complex assembly"/>
    <property type="evidence" value="ECO:0007669"/>
    <property type="project" value="UniProtKB-KW"/>
</dbReference>
<keyword evidence="5 7" id="KW-1133">Transmembrane helix</keyword>
<sequence>MSLSDIGILSAFAAGMISFLSPCVLPLVPGYMSFIAGRSVDELQVLESRRERLAVIGMSLSFVLGFSTIFIALGASATAISQLLIAYRQETNLIGGVIVIAFGLFITGLINPRWLNMDVRFVHQLKSSGGPLAAYVLGVAFAFGWTPCIGPILGSILTLSAATGRTGASGVALLSIYSLGLGLPFLLTAWFTNHFLAHLKRLRRWSRAIHLSAGVVLILMGVAMVTGQLTDFAWWLLEIFPALGRIG</sequence>
<keyword evidence="4" id="KW-0201">Cytochrome c-type biogenesis</keyword>
<evidence type="ECO:0000259" key="8">
    <source>
        <dbReference type="Pfam" id="PF02683"/>
    </source>
</evidence>
<dbReference type="GO" id="GO:0016020">
    <property type="term" value="C:membrane"/>
    <property type="evidence" value="ECO:0007669"/>
    <property type="project" value="UniProtKB-SubCell"/>
</dbReference>
<dbReference type="EMBL" id="FNFD01000001">
    <property type="protein sequence ID" value="SDJ45784.1"/>
    <property type="molecule type" value="Genomic_DNA"/>
</dbReference>
<dbReference type="STRING" id="137658.SAMN05216186_101493"/>
<evidence type="ECO:0000256" key="4">
    <source>
        <dbReference type="ARBA" id="ARBA00022748"/>
    </source>
</evidence>
<feature type="transmembrane region" description="Helical" evidence="7">
    <location>
        <begin position="53"/>
        <end position="73"/>
    </location>
</feature>
<dbReference type="Proteomes" id="UP000198706">
    <property type="component" value="Unassembled WGS sequence"/>
</dbReference>
<gene>
    <name evidence="9" type="ORF">SAMN05216186_101493</name>
</gene>
<keyword evidence="6 7" id="KW-0472">Membrane</keyword>